<keyword evidence="2" id="KW-1185">Reference proteome</keyword>
<gene>
    <name evidence="1" type="ORF">AAFH96_05685</name>
</gene>
<organism evidence="1 2">
    <name type="scientific">Polymorphospora lycopeni</name>
    <dbReference type="NCBI Taxonomy" id="3140240"/>
    <lineage>
        <taxon>Bacteria</taxon>
        <taxon>Bacillati</taxon>
        <taxon>Actinomycetota</taxon>
        <taxon>Actinomycetes</taxon>
        <taxon>Micromonosporales</taxon>
        <taxon>Micromonosporaceae</taxon>
        <taxon>Polymorphospora</taxon>
    </lineage>
</organism>
<dbReference type="EMBL" id="JBCGDC010000011">
    <property type="protein sequence ID" value="MFB6392595.1"/>
    <property type="molecule type" value="Genomic_DNA"/>
</dbReference>
<accession>A0ABV5CKZ2</accession>
<evidence type="ECO:0000313" key="1">
    <source>
        <dbReference type="EMBL" id="MFB6392595.1"/>
    </source>
</evidence>
<proteinExistence type="predicted"/>
<dbReference type="Proteomes" id="UP001582793">
    <property type="component" value="Unassembled WGS sequence"/>
</dbReference>
<comment type="caution">
    <text evidence="1">The sequence shown here is derived from an EMBL/GenBank/DDBJ whole genome shotgun (WGS) entry which is preliminary data.</text>
</comment>
<protein>
    <submittedName>
        <fullName evidence="1">Uncharacterized protein</fullName>
    </submittedName>
</protein>
<dbReference type="RefSeq" id="WP_375733310.1">
    <property type="nucleotide sequence ID" value="NZ_JBCGDC010000011.1"/>
</dbReference>
<reference evidence="1 2" key="1">
    <citation type="submission" date="2024-04" db="EMBL/GenBank/DDBJ databases">
        <title>Polymorphospora sp. isolated from Baiyangdian Lake in Xiong'an New Area.</title>
        <authorList>
            <person name="Zhang X."/>
            <person name="Liu J."/>
        </authorList>
    </citation>
    <scope>NUCLEOTIDE SEQUENCE [LARGE SCALE GENOMIC DNA]</scope>
    <source>
        <strain evidence="1 2">2-325</strain>
    </source>
</reference>
<name>A0ABV5CKZ2_9ACTN</name>
<sequence length="84" mass="9016">MSGWTLRVLWPVEDPDLYGDDAIRLAEDDLPYVAARTGAVVTGEPVFEVIDCDADRPWPGTPTAVRCIVAAEPVPARAALPRAA</sequence>
<evidence type="ECO:0000313" key="2">
    <source>
        <dbReference type="Proteomes" id="UP001582793"/>
    </source>
</evidence>